<keyword evidence="4" id="KW-0677">Repeat</keyword>
<evidence type="ECO:0000256" key="9">
    <source>
        <dbReference type="SAM" id="Phobius"/>
    </source>
</evidence>
<evidence type="ECO:0000256" key="6">
    <source>
        <dbReference type="ARBA" id="ARBA00023136"/>
    </source>
</evidence>
<dbReference type="PANTHER" id="PTHR46739">
    <property type="entry name" value="AQUAPORIN SIP1-1"/>
    <property type="match status" value="1"/>
</dbReference>
<evidence type="ECO:0000313" key="11">
    <source>
        <dbReference type="Proteomes" id="UP000036987"/>
    </source>
</evidence>
<evidence type="ECO:0000256" key="2">
    <source>
        <dbReference type="ARBA" id="ARBA00022448"/>
    </source>
</evidence>
<comment type="caution">
    <text evidence="10">The sequence shown here is derived from an EMBL/GenBank/DDBJ whole genome shotgun (WGS) entry which is preliminary data.</text>
</comment>
<dbReference type="GO" id="GO:0015250">
    <property type="term" value="F:water channel activity"/>
    <property type="evidence" value="ECO:0007669"/>
    <property type="project" value="InterPro"/>
</dbReference>
<dbReference type="InterPro" id="IPR044222">
    <property type="entry name" value="SIP1-1/2-like"/>
</dbReference>
<dbReference type="OMA" id="VYWISSY"/>
<name>A0A0K9PZI8_ZOSMR</name>
<feature type="transmembrane region" description="Helical" evidence="9">
    <location>
        <begin position="21"/>
        <end position="43"/>
    </location>
</feature>
<feature type="transmembrane region" description="Helical" evidence="9">
    <location>
        <begin position="226"/>
        <end position="247"/>
    </location>
</feature>
<proteinExistence type="inferred from homology"/>
<dbReference type="EMBL" id="LFYR01000338">
    <property type="protein sequence ID" value="KMZ74344.1"/>
    <property type="molecule type" value="Genomic_DNA"/>
</dbReference>
<dbReference type="PRINTS" id="PR00783">
    <property type="entry name" value="MINTRINSICP"/>
</dbReference>
<keyword evidence="6 9" id="KW-0472">Membrane</keyword>
<dbReference type="InterPro" id="IPR023271">
    <property type="entry name" value="Aquaporin-like"/>
</dbReference>
<reference evidence="11" key="1">
    <citation type="journal article" date="2016" name="Nature">
        <title>The genome of the seagrass Zostera marina reveals angiosperm adaptation to the sea.</title>
        <authorList>
            <person name="Olsen J.L."/>
            <person name="Rouze P."/>
            <person name="Verhelst B."/>
            <person name="Lin Y.-C."/>
            <person name="Bayer T."/>
            <person name="Collen J."/>
            <person name="Dattolo E."/>
            <person name="De Paoli E."/>
            <person name="Dittami S."/>
            <person name="Maumus F."/>
            <person name="Michel G."/>
            <person name="Kersting A."/>
            <person name="Lauritano C."/>
            <person name="Lohaus R."/>
            <person name="Toepel M."/>
            <person name="Tonon T."/>
            <person name="Vanneste K."/>
            <person name="Amirebrahimi M."/>
            <person name="Brakel J."/>
            <person name="Bostroem C."/>
            <person name="Chovatia M."/>
            <person name="Grimwood J."/>
            <person name="Jenkins J.W."/>
            <person name="Jueterbock A."/>
            <person name="Mraz A."/>
            <person name="Stam W.T."/>
            <person name="Tice H."/>
            <person name="Bornberg-Bauer E."/>
            <person name="Green P.J."/>
            <person name="Pearson G.A."/>
            <person name="Procaccini G."/>
            <person name="Duarte C.M."/>
            <person name="Schmutz J."/>
            <person name="Reusch T.B.H."/>
            <person name="Van de Peer Y."/>
        </authorList>
    </citation>
    <scope>NUCLEOTIDE SEQUENCE [LARGE SCALE GENOMIC DNA]</scope>
    <source>
        <strain evidence="11">cv. Finnish</strain>
    </source>
</reference>
<comment type="similarity">
    <text evidence="7">Belongs to the MIP/aquaporin (TC 1.A.8) family. SIP (TC 1.A.8.10) subfamily.</text>
</comment>
<comment type="subcellular location">
    <subcellularLocation>
        <location evidence="1">Membrane</location>
        <topology evidence="1">Multi-pass membrane protein</topology>
    </subcellularLocation>
</comment>
<dbReference type="AlphaFoldDB" id="A0A0K9PZI8"/>
<sequence length="257" mass="27623">MAMSGGGGGIGELLKTTLADGLMTFLFVFCVSTLGPLTSLILASPLYDSLITFLKSVTPPPNLIVTTLILFVFLLILTTIASLLGGASFNPTSTIAFHTAGFKPNSLISMSLRFPAQALGAVAGAVSITSLMPVPYNQMLPGPRLKVDMHIGGFAECVLTFLVCFGILWIVTRGPNNPVFKVAMISLTTVTLVISGSKYTGPAMNPANAYAWAYVNNHHNTWEHLYVYWMCPFIGSILAAWVFRFIFPPPPTKTKKA</sequence>
<dbReference type="OrthoDB" id="3222at2759"/>
<evidence type="ECO:0000256" key="1">
    <source>
        <dbReference type="ARBA" id="ARBA00004141"/>
    </source>
</evidence>
<evidence type="ECO:0000256" key="3">
    <source>
        <dbReference type="ARBA" id="ARBA00022692"/>
    </source>
</evidence>
<evidence type="ECO:0000256" key="4">
    <source>
        <dbReference type="ARBA" id="ARBA00022737"/>
    </source>
</evidence>
<dbReference type="InterPro" id="IPR000425">
    <property type="entry name" value="MIP"/>
</dbReference>
<keyword evidence="3 8" id="KW-0812">Transmembrane</keyword>
<keyword evidence="11" id="KW-1185">Reference proteome</keyword>
<dbReference type="Pfam" id="PF00230">
    <property type="entry name" value="MIP"/>
    <property type="match status" value="1"/>
</dbReference>
<feature type="transmembrane region" description="Helical" evidence="9">
    <location>
        <begin position="63"/>
        <end position="89"/>
    </location>
</feature>
<accession>A0A0K9PZI8</accession>
<evidence type="ECO:0000256" key="8">
    <source>
        <dbReference type="RuleBase" id="RU000477"/>
    </source>
</evidence>
<dbReference type="Gene3D" id="1.20.1080.10">
    <property type="entry name" value="Glycerol uptake facilitator protein"/>
    <property type="match status" value="1"/>
</dbReference>
<gene>
    <name evidence="10" type="ORF">ZOSMA_12G00280</name>
</gene>
<dbReference type="PANTHER" id="PTHR46739:SF3">
    <property type="entry name" value="AQUAPORIN SIP1-1"/>
    <property type="match status" value="1"/>
</dbReference>
<dbReference type="Proteomes" id="UP000036987">
    <property type="component" value="Unassembled WGS sequence"/>
</dbReference>
<keyword evidence="2 8" id="KW-0813">Transport</keyword>
<dbReference type="GO" id="GO:0016020">
    <property type="term" value="C:membrane"/>
    <property type="evidence" value="ECO:0007669"/>
    <property type="project" value="UniProtKB-SubCell"/>
</dbReference>
<organism evidence="10 11">
    <name type="scientific">Zostera marina</name>
    <name type="common">Eelgrass</name>
    <dbReference type="NCBI Taxonomy" id="29655"/>
    <lineage>
        <taxon>Eukaryota</taxon>
        <taxon>Viridiplantae</taxon>
        <taxon>Streptophyta</taxon>
        <taxon>Embryophyta</taxon>
        <taxon>Tracheophyta</taxon>
        <taxon>Spermatophyta</taxon>
        <taxon>Magnoliopsida</taxon>
        <taxon>Liliopsida</taxon>
        <taxon>Zosteraceae</taxon>
        <taxon>Zostera</taxon>
    </lineage>
</organism>
<keyword evidence="5 9" id="KW-1133">Transmembrane helix</keyword>
<feature type="transmembrane region" description="Helical" evidence="9">
    <location>
        <begin position="178"/>
        <end position="196"/>
    </location>
</feature>
<feature type="transmembrane region" description="Helical" evidence="9">
    <location>
        <begin position="151"/>
        <end position="171"/>
    </location>
</feature>
<protein>
    <submittedName>
        <fullName evidence="10">Aquaporin-like superfamily protein</fullName>
    </submittedName>
</protein>
<dbReference type="STRING" id="29655.A0A0K9PZI8"/>
<dbReference type="SUPFAM" id="SSF81338">
    <property type="entry name" value="Aquaporin-like"/>
    <property type="match status" value="1"/>
</dbReference>
<feature type="transmembrane region" description="Helical" evidence="9">
    <location>
        <begin position="110"/>
        <end position="131"/>
    </location>
</feature>
<evidence type="ECO:0000256" key="7">
    <source>
        <dbReference type="ARBA" id="ARBA00024030"/>
    </source>
</evidence>
<evidence type="ECO:0000313" key="10">
    <source>
        <dbReference type="EMBL" id="KMZ74344.1"/>
    </source>
</evidence>
<evidence type="ECO:0000256" key="5">
    <source>
        <dbReference type="ARBA" id="ARBA00022989"/>
    </source>
</evidence>